<feature type="compositionally biased region" description="Pro residues" evidence="1">
    <location>
        <begin position="478"/>
        <end position="492"/>
    </location>
</feature>
<evidence type="ECO:0000313" key="7">
    <source>
        <dbReference type="EMBL" id="CAB4205210.1"/>
    </source>
</evidence>
<evidence type="ECO:0000313" key="4">
    <source>
        <dbReference type="EMBL" id="CAB4168462.1"/>
    </source>
</evidence>
<dbReference type="EMBL" id="LR798362">
    <property type="protein sequence ID" value="CAB5226904.1"/>
    <property type="molecule type" value="Genomic_DNA"/>
</dbReference>
<evidence type="ECO:0000313" key="3">
    <source>
        <dbReference type="EMBL" id="CAB4167205.1"/>
    </source>
</evidence>
<protein>
    <submittedName>
        <fullName evidence="7">Uncharacterized protein</fullName>
    </submittedName>
</protein>
<evidence type="ECO:0000313" key="5">
    <source>
        <dbReference type="EMBL" id="CAB4181311.1"/>
    </source>
</evidence>
<organism evidence="7">
    <name type="scientific">uncultured Caudovirales phage</name>
    <dbReference type="NCBI Taxonomy" id="2100421"/>
    <lineage>
        <taxon>Viruses</taxon>
        <taxon>Duplodnaviria</taxon>
        <taxon>Heunggongvirae</taxon>
        <taxon>Uroviricota</taxon>
        <taxon>Caudoviricetes</taxon>
        <taxon>Peduoviridae</taxon>
        <taxon>Maltschvirus</taxon>
        <taxon>Maltschvirus maltsch</taxon>
    </lineage>
</organism>
<accession>A0A6J5S8K4</accession>
<reference evidence="7" key="1">
    <citation type="submission" date="2020-05" db="EMBL/GenBank/DDBJ databases">
        <authorList>
            <person name="Chiriac C."/>
            <person name="Salcher M."/>
            <person name="Ghai R."/>
            <person name="Kavagutti S V."/>
        </authorList>
    </citation>
    <scope>NUCLEOTIDE SEQUENCE</scope>
</reference>
<evidence type="ECO:0000313" key="6">
    <source>
        <dbReference type="EMBL" id="CAB4195897.1"/>
    </source>
</evidence>
<evidence type="ECO:0000313" key="9">
    <source>
        <dbReference type="EMBL" id="CAB5226904.1"/>
    </source>
</evidence>
<dbReference type="EMBL" id="LR797024">
    <property type="protein sequence ID" value="CAB4181311.1"/>
    <property type="molecule type" value="Genomic_DNA"/>
</dbReference>
<sequence>MNAPYAPIAKHLASHGRGEDSVLIHMTPKEVGGLQALAMAHGGSLTINPHTGLPEAGWLGKLLPMILGAAAMFIPGVNAAVAAGVIGAGTGIAKGSLTEGLMAGLSAFGGASLAAGLGAGAAGAVADTAATAGTAAADTAATAGGVTAGMGAEAAASLGGIASGTALPTGGALMGALPAATPGLAAGMVPPAFSFATPFAADVAAPAIFAPAASAVAPTVGMVPPAFSFATPLATDVATPAILAPAASTVAPTVGGAAGFPSSLSEFGTRFSEAAGKGIGGAGRIPTSLATMGLLGGAMGAMQPSDKMPEEEEDKYPYKGPYLPMERRAIFRAPGDPSLLTDSSERNYFEPSNPYPGYIENPNYVAPVSPNVKTRFADGGDVPMAEKDYGFNAFRSQIPPSRPSGMFNDSIGFMGSGMDYTNAISAMLAQQDVYSGSAFPGLGAPTPRAPSAMPPINRPPSGGPAQGQEFDYGFKPMYVPPPPKAPNQPPPGSQQGDQPPLGVQGNQKNQKNQAAQTTQMPYPPSPGAQTNTTYPPPYMMNPVLQQYMSQNQNTSFPQSFAAGGENLRDGAFVVDARTVSEMGNGSSGAGQELLARYGGKPIRGRGDGVSDSVRANIGGVQEARVARDEVKFEPEAVSRLGGGSQQKGAQKLYSLMAKAHKARRKAKPGQDTKLRGLLGA</sequence>
<proteinExistence type="predicted"/>
<feature type="region of interest" description="Disordered" evidence="1">
    <location>
        <begin position="439"/>
        <end position="538"/>
    </location>
</feature>
<evidence type="ECO:0000313" key="8">
    <source>
        <dbReference type="EMBL" id="CAB4221702.1"/>
    </source>
</evidence>
<evidence type="ECO:0000256" key="1">
    <source>
        <dbReference type="SAM" id="MobiDB-lite"/>
    </source>
</evidence>
<dbReference type="EMBL" id="LR797506">
    <property type="protein sequence ID" value="CAB4221702.1"/>
    <property type="molecule type" value="Genomic_DNA"/>
</dbReference>
<gene>
    <name evidence="5" type="ORF">UFOVP1058_27</name>
    <name evidence="6" type="ORF">UFOVP1289_51</name>
    <name evidence="7" type="ORF">UFOVP1410_35</name>
    <name evidence="9" type="ORF">UFOVP1514_66</name>
    <name evidence="8" type="ORF">UFOVP1642_9</name>
    <name evidence="2" type="ORF">UFOVP656_53</name>
    <name evidence="3" type="ORF">UFOVP857_6</name>
    <name evidence="4" type="ORF">UFOVP879_40</name>
</gene>
<dbReference type="EMBL" id="LR796643">
    <property type="protein sequence ID" value="CAB4156392.1"/>
    <property type="molecule type" value="Genomic_DNA"/>
</dbReference>
<dbReference type="EMBL" id="LR797356">
    <property type="protein sequence ID" value="CAB4205210.1"/>
    <property type="molecule type" value="Genomic_DNA"/>
</dbReference>
<evidence type="ECO:0000313" key="2">
    <source>
        <dbReference type="EMBL" id="CAB4156392.1"/>
    </source>
</evidence>
<feature type="compositionally biased region" description="Pro residues" evidence="1">
    <location>
        <begin position="452"/>
        <end position="462"/>
    </location>
</feature>
<dbReference type="EMBL" id="LR796827">
    <property type="protein sequence ID" value="CAB4168462.1"/>
    <property type="molecule type" value="Genomic_DNA"/>
</dbReference>
<feature type="region of interest" description="Disordered" evidence="1">
    <location>
        <begin position="660"/>
        <end position="680"/>
    </location>
</feature>
<dbReference type="EMBL" id="LR797234">
    <property type="protein sequence ID" value="CAB4195897.1"/>
    <property type="molecule type" value="Genomic_DNA"/>
</dbReference>
<dbReference type="EMBL" id="LR796804">
    <property type="protein sequence ID" value="CAB4167205.1"/>
    <property type="molecule type" value="Genomic_DNA"/>
</dbReference>
<feature type="compositionally biased region" description="Low complexity" evidence="1">
    <location>
        <begin position="493"/>
        <end position="519"/>
    </location>
</feature>
<name>A0A6J5S8K4_9CAUD</name>